<dbReference type="Proteomes" id="UP000027442">
    <property type="component" value="Unassembled WGS sequence"/>
</dbReference>
<dbReference type="EMBL" id="JNGW01000073">
    <property type="protein sequence ID" value="KDR52186.1"/>
    <property type="molecule type" value="Genomic_DNA"/>
</dbReference>
<protein>
    <submittedName>
        <fullName evidence="1">Uncharacterized protein</fullName>
    </submittedName>
</protein>
<reference evidence="1 2" key="1">
    <citation type="submission" date="2013-08" db="EMBL/GenBank/DDBJ databases">
        <authorList>
            <person name="Weinstock G."/>
            <person name="Sodergren E."/>
            <person name="Wylie T."/>
            <person name="Fulton L."/>
            <person name="Fulton R."/>
            <person name="Fronick C."/>
            <person name="O'Laughlin M."/>
            <person name="Godfrey J."/>
            <person name="Miner T."/>
            <person name="Herter B."/>
            <person name="Appelbaum E."/>
            <person name="Cordes M."/>
            <person name="Lek S."/>
            <person name="Wollam A."/>
            <person name="Pepin K.H."/>
            <person name="Palsikar V.B."/>
            <person name="Mitreva M."/>
            <person name="Wilson R.K."/>
        </authorList>
    </citation>
    <scope>NUCLEOTIDE SEQUENCE [LARGE SCALE GENOMIC DNA]</scope>
    <source>
        <strain evidence="1 2">ATCC 15930</strain>
    </source>
</reference>
<evidence type="ECO:0000313" key="1">
    <source>
        <dbReference type="EMBL" id="KDR52186.1"/>
    </source>
</evidence>
<name>A0A069QQU3_HOYLO</name>
<gene>
    <name evidence="1" type="ORF">HMPREF1991_01720</name>
</gene>
<organism evidence="1 2">
    <name type="scientific">Hoylesella loescheii DSM 19665 = JCM 12249 = ATCC 15930</name>
    <dbReference type="NCBI Taxonomy" id="1122985"/>
    <lineage>
        <taxon>Bacteria</taxon>
        <taxon>Pseudomonadati</taxon>
        <taxon>Bacteroidota</taxon>
        <taxon>Bacteroidia</taxon>
        <taxon>Bacteroidales</taxon>
        <taxon>Prevotellaceae</taxon>
        <taxon>Hoylesella</taxon>
    </lineage>
</organism>
<accession>A0A069QQU3</accession>
<dbReference type="HOGENOM" id="CLU_3102215_0_0_10"/>
<proteinExistence type="predicted"/>
<sequence length="51" mass="5875">MPYAKIKLNGLINVNAHQILPCLCHQKQAKTSLPYIRKSSKYHQKRTGEKP</sequence>
<evidence type="ECO:0000313" key="2">
    <source>
        <dbReference type="Proteomes" id="UP000027442"/>
    </source>
</evidence>
<keyword evidence="2" id="KW-1185">Reference proteome</keyword>
<comment type="caution">
    <text evidence="1">The sequence shown here is derived from an EMBL/GenBank/DDBJ whole genome shotgun (WGS) entry which is preliminary data.</text>
</comment>
<dbReference type="PATRIC" id="fig|1122985.7.peg.1788"/>
<dbReference type="AlphaFoldDB" id="A0A069QQU3"/>